<accession>C8ZD82</accession>
<proteinExistence type="predicted"/>
<dbReference type="AlphaFoldDB" id="C8ZD82"/>
<reference evidence="2" key="1">
    <citation type="journal article" date="2009" name="Proc. Natl. Acad. Sci. U.S.A.">
        <title>Eukaryote-to-eukaryote gene transfer events revealed by the genome sequence of the wine yeast Saccharomyces cerevisiae EC1118.</title>
        <authorList>
            <person name="Novo M."/>
            <person name="Bigey F."/>
            <person name="Beyne E."/>
            <person name="Galeote V."/>
            <person name="Gavory F."/>
            <person name="Mallet S."/>
            <person name="Cambot B."/>
            <person name="Legras J.L."/>
            <person name="Wincker P."/>
            <person name="Casaregola S."/>
            <person name="Dequin S."/>
        </authorList>
    </citation>
    <scope>NUCLEOTIDE SEQUENCE [LARGE SCALE GENOMIC DNA]</scope>
    <source>
        <strain evidence="2">Lalvin EC1118</strain>
        <strain>Lalvin EC1118 / Prise de mousse</strain>
    </source>
</reference>
<dbReference type="EMBL" id="FN393078">
    <property type="protein sequence ID" value="CAY81348.1"/>
    <property type="molecule type" value="Genomic_DNA"/>
</dbReference>
<gene>
    <name evidence="2" type="ORF">EC1118_1L10_1926g</name>
</gene>
<keyword evidence="1" id="KW-0472">Membrane</keyword>
<keyword evidence="1" id="KW-1133">Transmembrane helix</keyword>
<evidence type="ECO:0000313" key="2">
    <source>
        <dbReference type="EMBL" id="CAY81348.1"/>
    </source>
</evidence>
<keyword evidence="1" id="KW-0812">Transmembrane</keyword>
<feature type="transmembrane region" description="Helical" evidence="1">
    <location>
        <begin position="30"/>
        <end position="55"/>
    </location>
</feature>
<evidence type="ECO:0000256" key="1">
    <source>
        <dbReference type="SAM" id="Phobius"/>
    </source>
</evidence>
<dbReference type="HOGENOM" id="CLU_2186015_0_0_1"/>
<organism evidence="2">
    <name type="scientific">Saccharomyces cerevisiae (strain Lalvin EC1118 / Prise de mousse)</name>
    <name type="common">Baker's yeast</name>
    <dbReference type="NCBI Taxonomy" id="643680"/>
    <lineage>
        <taxon>Eukaryota</taxon>
        <taxon>Fungi</taxon>
        <taxon>Dikarya</taxon>
        <taxon>Ascomycota</taxon>
        <taxon>Saccharomycotina</taxon>
        <taxon>Saccharomycetes</taxon>
        <taxon>Saccharomycetales</taxon>
        <taxon>Saccharomycetaceae</taxon>
        <taxon>Saccharomyces</taxon>
    </lineage>
</organism>
<protein>
    <submittedName>
        <fullName evidence="2">EC1118_1L10_1926p</fullName>
    </submittedName>
</protein>
<name>C8ZD82_YEAS8</name>
<dbReference type="OrthoDB" id="10290065at2759"/>
<sequence>MGNSKTNGFFTPEKFLYGIIQGLPPTLRGLAFIFFFVAFYFFPAFWDLCGVLRGARGKGFPKRKSDANSQHSKQFWTHSDFPIWFLRVLIPTRASINSMKYPHTAALVR</sequence>